<keyword evidence="3" id="KW-1185">Reference proteome</keyword>
<comment type="caution">
    <text evidence="2">The sequence shown here is derived from an EMBL/GenBank/DDBJ whole genome shotgun (WGS) entry which is preliminary data.</text>
</comment>
<dbReference type="OrthoDB" id="653763at2"/>
<feature type="transmembrane region" description="Helical" evidence="1">
    <location>
        <begin position="286"/>
        <end position="307"/>
    </location>
</feature>
<keyword evidence="1" id="KW-0812">Transmembrane</keyword>
<gene>
    <name evidence="2" type="ORF">BXY80_0124</name>
</gene>
<proteinExistence type="predicted"/>
<accession>A0A420DV52</accession>
<dbReference type="RefSeq" id="WP_120199289.1">
    <property type="nucleotide sequence ID" value="NZ_RAQJ01000001.1"/>
</dbReference>
<feature type="transmembrane region" description="Helical" evidence="1">
    <location>
        <begin position="12"/>
        <end position="29"/>
    </location>
</feature>
<feature type="transmembrane region" description="Helical" evidence="1">
    <location>
        <begin position="409"/>
        <end position="434"/>
    </location>
</feature>
<evidence type="ECO:0000256" key="1">
    <source>
        <dbReference type="SAM" id="Phobius"/>
    </source>
</evidence>
<feature type="transmembrane region" description="Helical" evidence="1">
    <location>
        <begin position="376"/>
        <end position="397"/>
    </location>
</feature>
<feature type="transmembrane region" description="Helical" evidence="1">
    <location>
        <begin position="319"/>
        <end position="337"/>
    </location>
</feature>
<feature type="transmembrane region" description="Helical" evidence="1">
    <location>
        <begin position="182"/>
        <end position="206"/>
    </location>
</feature>
<organism evidence="2 3">
    <name type="scientific">Ichthyenterobacterium magnum</name>
    <dbReference type="NCBI Taxonomy" id="1230530"/>
    <lineage>
        <taxon>Bacteria</taxon>
        <taxon>Pseudomonadati</taxon>
        <taxon>Bacteroidota</taxon>
        <taxon>Flavobacteriia</taxon>
        <taxon>Flavobacteriales</taxon>
        <taxon>Flavobacteriaceae</taxon>
        <taxon>Ichthyenterobacterium</taxon>
    </lineage>
</organism>
<dbReference type="InterPro" id="IPR008537">
    <property type="entry name" value="DUF819"/>
</dbReference>
<dbReference type="PANTHER" id="PTHR34289:SF8">
    <property type="entry name" value="DUF819 DOMAIN-CONTAINING PROTEIN"/>
    <property type="match status" value="1"/>
</dbReference>
<evidence type="ECO:0000313" key="2">
    <source>
        <dbReference type="EMBL" id="RKE98059.1"/>
    </source>
</evidence>
<dbReference type="Proteomes" id="UP000284892">
    <property type="component" value="Unassembled WGS sequence"/>
</dbReference>
<reference evidence="2 3" key="1">
    <citation type="submission" date="2018-09" db="EMBL/GenBank/DDBJ databases">
        <title>Genomic Encyclopedia of Archaeal and Bacterial Type Strains, Phase II (KMG-II): from individual species to whole genera.</title>
        <authorList>
            <person name="Goeker M."/>
        </authorList>
    </citation>
    <scope>NUCLEOTIDE SEQUENCE [LARGE SCALE GENOMIC DNA]</scope>
    <source>
        <strain evidence="2 3">DSM 26283</strain>
    </source>
</reference>
<sequence length="436" mass="46738">MENQPLFTDDTIVFGLLMLALGFVFYTESLKGGFWEKFYKIVPGLFMAYMIPAMFTTLGLIAPEWETTTSSGEVIAHKSSLYYVASRYLLPAALVLMTLSIDLKAVFNLGWKALIMFFTGTLGIVIGGPIAILLISMVSPETVGGVGPDAVWRGLSTLAGSWIGGGANQTAMLEIYGYNQKLYGGMVFVDIVVANIWMALLLIGIGKRKRINKWLKADTSSIEELKEKVSTFSESVKRNPSLTDIMIIGAIAFGTVSLAHLGSNLLAPFFDNFVATIESQTTRNVFTFLGSKFFWMISISTLIAILLSFTKAKNYEGAGASKFGSVFIYILVASIGMKMDLTLIFDNLGLIAIGVVWMTIHAILLITVAKLIRAPYFFLAVGSQANVGGAASAPIVASAFHPSLATVGVLLAVLGYAVGTVAAIGCTILMQLAAAS</sequence>
<feature type="transmembrane region" description="Helical" evidence="1">
    <location>
        <begin position="81"/>
        <end position="101"/>
    </location>
</feature>
<keyword evidence="1" id="KW-0472">Membrane</keyword>
<dbReference type="PANTHER" id="PTHR34289">
    <property type="entry name" value="PROTEIN, PUTATIVE (DUF819)-RELATED"/>
    <property type="match status" value="1"/>
</dbReference>
<dbReference type="AlphaFoldDB" id="A0A420DV52"/>
<feature type="transmembrane region" description="Helical" evidence="1">
    <location>
        <begin position="41"/>
        <end position="61"/>
    </location>
</feature>
<keyword evidence="1" id="KW-1133">Transmembrane helix</keyword>
<feature type="transmembrane region" description="Helical" evidence="1">
    <location>
        <begin position="349"/>
        <end position="369"/>
    </location>
</feature>
<dbReference type="Pfam" id="PF05684">
    <property type="entry name" value="DUF819"/>
    <property type="match status" value="1"/>
</dbReference>
<feature type="transmembrane region" description="Helical" evidence="1">
    <location>
        <begin position="245"/>
        <end position="266"/>
    </location>
</feature>
<evidence type="ECO:0000313" key="3">
    <source>
        <dbReference type="Proteomes" id="UP000284892"/>
    </source>
</evidence>
<name>A0A420DV52_9FLAO</name>
<protein>
    <submittedName>
        <fullName evidence="2">Putative membrane protein</fullName>
    </submittedName>
</protein>
<feature type="transmembrane region" description="Helical" evidence="1">
    <location>
        <begin position="113"/>
        <end position="138"/>
    </location>
</feature>
<dbReference type="EMBL" id="RAQJ01000001">
    <property type="protein sequence ID" value="RKE98059.1"/>
    <property type="molecule type" value="Genomic_DNA"/>
</dbReference>